<name>A0A6N7W598_9ACTO</name>
<reference evidence="1 2" key="1">
    <citation type="submission" date="2019-08" db="EMBL/GenBank/DDBJ databases">
        <title>In-depth cultivation of the pig gut microbiome towards novel bacterial diversity and tailored functional studies.</title>
        <authorList>
            <person name="Wylensek D."/>
            <person name="Hitch T.C.A."/>
            <person name="Clavel T."/>
        </authorList>
    </citation>
    <scope>NUCLEOTIDE SEQUENCE [LARGE SCALE GENOMIC DNA]</scope>
    <source>
        <strain evidence="1 2">WB03_NA08</strain>
    </source>
</reference>
<dbReference type="RefSeq" id="WP_154544875.1">
    <property type="nucleotide sequence ID" value="NZ_VULO01000007.1"/>
</dbReference>
<gene>
    <name evidence="1" type="ORF">FYJ24_06850</name>
</gene>
<comment type="caution">
    <text evidence="1">The sequence shown here is derived from an EMBL/GenBank/DDBJ whole genome shotgun (WGS) entry which is preliminary data.</text>
</comment>
<accession>A0A6N7W598</accession>
<keyword evidence="2" id="KW-1185">Reference proteome</keyword>
<sequence>MDLIDAAGQSVAPILGCGYAGQEPQDKDGIPSNGLVIVERVGGGMTSLGRSDNPWLQFTVLSQSKKRAWDMLRQVREHWSKPRSQVGPYFIYGVREVLNPEDASLSSDPFYRVRSTFEFHIRGLA</sequence>
<proteinExistence type="predicted"/>
<organism evidence="1 2">
    <name type="scientific">Scrofimicrobium canadense</name>
    <dbReference type="NCBI Taxonomy" id="2652290"/>
    <lineage>
        <taxon>Bacteria</taxon>
        <taxon>Bacillati</taxon>
        <taxon>Actinomycetota</taxon>
        <taxon>Actinomycetes</taxon>
        <taxon>Actinomycetales</taxon>
        <taxon>Actinomycetaceae</taxon>
        <taxon>Scrofimicrobium</taxon>
    </lineage>
</organism>
<evidence type="ECO:0000313" key="2">
    <source>
        <dbReference type="Proteomes" id="UP000470875"/>
    </source>
</evidence>
<dbReference type="AlphaFoldDB" id="A0A6N7W598"/>
<dbReference type="EMBL" id="VULO01000007">
    <property type="protein sequence ID" value="MSS84485.1"/>
    <property type="molecule type" value="Genomic_DNA"/>
</dbReference>
<evidence type="ECO:0000313" key="1">
    <source>
        <dbReference type="EMBL" id="MSS84485.1"/>
    </source>
</evidence>
<dbReference type="Proteomes" id="UP000470875">
    <property type="component" value="Unassembled WGS sequence"/>
</dbReference>
<protein>
    <submittedName>
        <fullName evidence="1">Uncharacterized protein</fullName>
    </submittedName>
</protein>